<dbReference type="InterPro" id="IPR014986">
    <property type="entry name" value="XkdN-like"/>
</dbReference>
<accession>A0A8S5TRF2</accession>
<dbReference type="InterPro" id="IPR038559">
    <property type="entry name" value="XkdN-like_sf"/>
</dbReference>
<protein>
    <submittedName>
        <fullName evidence="1">Tail assembly chaperone protein</fullName>
    </submittedName>
</protein>
<proteinExistence type="predicted"/>
<organism evidence="1">
    <name type="scientific">Myoviridae sp. ctm6w13</name>
    <dbReference type="NCBI Taxonomy" id="2825167"/>
    <lineage>
        <taxon>Viruses</taxon>
        <taxon>Duplodnaviria</taxon>
        <taxon>Heunggongvirae</taxon>
        <taxon>Uroviricota</taxon>
        <taxon>Caudoviricetes</taxon>
    </lineage>
</organism>
<sequence>MENMTLTGFLSENAIKPACVEYVASKRFKGANGKPIAWQITPISNDENKAIADRNRKKSFVPGTRETQVHLDQDQYVNDLICACVTYPNLNSEELQNSYNAVGAGELVRLMLTPGEYSDLFQAVMQANNFEAGMDEKIKAVKN</sequence>
<name>A0A8S5TRF2_9CAUD</name>
<evidence type="ECO:0000313" key="1">
    <source>
        <dbReference type="EMBL" id="DAF84790.1"/>
    </source>
</evidence>
<dbReference type="EMBL" id="BK015909">
    <property type="protein sequence ID" value="DAF84790.1"/>
    <property type="molecule type" value="Genomic_DNA"/>
</dbReference>
<dbReference type="Pfam" id="PF08890">
    <property type="entry name" value="Phage_TAC_5"/>
    <property type="match status" value="1"/>
</dbReference>
<dbReference type="Gene3D" id="3.30.2220.30">
    <property type="match status" value="1"/>
</dbReference>
<reference evidence="1" key="1">
    <citation type="journal article" date="2021" name="Proc. Natl. Acad. Sci. U.S.A.">
        <title>A Catalog of Tens of Thousands of Viruses from Human Metagenomes Reveals Hidden Associations with Chronic Diseases.</title>
        <authorList>
            <person name="Tisza M.J."/>
            <person name="Buck C.B."/>
        </authorList>
    </citation>
    <scope>NUCLEOTIDE SEQUENCE</scope>
    <source>
        <strain evidence="1">Ctm6w13</strain>
    </source>
</reference>